<evidence type="ECO:0000313" key="3">
    <source>
        <dbReference type="Proteomes" id="UP000244913"/>
    </source>
</evidence>
<reference evidence="2 3" key="1">
    <citation type="submission" date="2018-04" db="EMBL/GenBank/DDBJ databases">
        <title>The genome sequence of Caulobacter sp. 736.</title>
        <authorList>
            <person name="Gao J."/>
            <person name="Sun J."/>
        </authorList>
    </citation>
    <scope>NUCLEOTIDE SEQUENCE [LARGE SCALE GENOMIC DNA]</scope>
    <source>
        <strain evidence="2 3">736</strain>
    </source>
</reference>
<dbReference type="InterPro" id="IPR012338">
    <property type="entry name" value="Beta-lactam/transpept-like"/>
</dbReference>
<dbReference type="InterPro" id="IPR050789">
    <property type="entry name" value="Diverse_Enzym_Activities"/>
</dbReference>
<proteinExistence type="predicted"/>
<dbReference type="EMBL" id="QDKP01000010">
    <property type="protein sequence ID" value="PVM88271.1"/>
    <property type="molecule type" value="Genomic_DNA"/>
</dbReference>
<feature type="domain" description="Beta-lactamase-related" evidence="1">
    <location>
        <begin position="80"/>
        <end position="365"/>
    </location>
</feature>
<evidence type="ECO:0000259" key="1">
    <source>
        <dbReference type="Pfam" id="PF00144"/>
    </source>
</evidence>
<dbReference type="AlphaFoldDB" id="A0A2T9JXL0"/>
<name>A0A2T9JXL0_9CAUL</name>
<sequence>MFQASKTRLQSRPSLAAHAVGVAFVKRFLFAAALALAPLSIASAASDMPSAAPAAEGLSASKLEAMSTAIKAGQFQKITSVLVARHGKLVFEAYYDDGKPDGGMEARRNTRSVTKTVTAMLAAAAIDRGAIPNVDAPIKPYLKGRPPAAAPDPRKDKVTVEDLMTMSSIAECDDDNQFSRGNEERMYLIEDWVGFYLDLPVRGFPDWVQKPADAPYGRSFSYCTAGVTTLGAVVQGAVGKPLPVFAREALLGPLGIEGERWQVSPLGLAQGGGGLGLRSRDLLKLGQLYLDGGKWNGRQVLPASFVKAATSPHANARPETDYGYLIWLQTFSGHKAWAMSGTGGNKVVIVPDLGIVAVITTANFDVRQPHAITERLLTEHILAAVEP</sequence>
<comment type="caution">
    <text evidence="2">The sequence shown here is derived from an EMBL/GenBank/DDBJ whole genome shotgun (WGS) entry which is preliminary data.</text>
</comment>
<dbReference type="Pfam" id="PF00144">
    <property type="entry name" value="Beta-lactamase"/>
    <property type="match status" value="1"/>
</dbReference>
<dbReference type="InterPro" id="IPR001466">
    <property type="entry name" value="Beta-lactam-related"/>
</dbReference>
<dbReference type="PANTHER" id="PTHR43283">
    <property type="entry name" value="BETA-LACTAMASE-RELATED"/>
    <property type="match status" value="1"/>
</dbReference>
<dbReference type="GO" id="GO:0016787">
    <property type="term" value="F:hydrolase activity"/>
    <property type="evidence" value="ECO:0007669"/>
    <property type="project" value="UniProtKB-KW"/>
</dbReference>
<dbReference type="PANTHER" id="PTHR43283:SF7">
    <property type="entry name" value="BETA-LACTAMASE-RELATED DOMAIN-CONTAINING PROTEIN"/>
    <property type="match status" value="1"/>
</dbReference>
<dbReference type="Gene3D" id="3.40.710.10">
    <property type="entry name" value="DD-peptidase/beta-lactamase superfamily"/>
    <property type="match status" value="1"/>
</dbReference>
<dbReference type="SUPFAM" id="SSF56601">
    <property type="entry name" value="beta-lactamase/transpeptidase-like"/>
    <property type="match status" value="1"/>
</dbReference>
<keyword evidence="2" id="KW-0378">Hydrolase</keyword>
<protein>
    <submittedName>
        <fullName evidence="2">Serine hydrolase</fullName>
    </submittedName>
</protein>
<keyword evidence="3" id="KW-1185">Reference proteome</keyword>
<dbReference type="Proteomes" id="UP000244913">
    <property type="component" value="Unassembled WGS sequence"/>
</dbReference>
<organism evidence="2 3">
    <name type="scientific">Caulobacter radicis</name>
    <dbReference type="NCBI Taxonomy" id="2172650"/>
    <lineage>
        <taxon>Bacteria</taxon>
        <taxon>Pseudomonadati</taxon>
        <taxon>Pseudomonadota</taxon>
        <taxon>Alphaproteobacteria</taxon>
        <taxon>Caulobacterales</taxon>
        <taxon>Caulobacteraceae</taxon>
        <taxon>Caulobacter</taxon>
    </lineage>
</organism>
<accession>A0A2T9JXL0</accession>
<evidence type="ECO:0000313" key="2">
    <source>
        <dbReference type="EMBL" id="PVM88271.1"/>
    </source>
</evidence>
<gene>
    <name evidence="2" type="ORF">DDF65_01825</name>
</gene>